<dbReference type="EMBL" id="BCSY01000039">
    <property type="protein sequence ID" value="GAS95493.1"/>
    <property type="molecule type" value="Genomic_DNA"/>
</dbReference>
<evidence type="ECO:0000313" key="1">
    <source>
        <dbReference type="EMBL" id="GAS95493.1"/>
    </source>
</evidence>
<dbReference type="Proteomes" id="UP000069443">
    <property type="component" value="Unassembled WGS sequence"/>
</dbReference>
<sequence length="118" mass="13587">MGYKRTTHTVYLVHWPEINVFKIGYTEFQRYRAFVVRGANILKLFPFPTSTEAFDLETICHDVLWNLCEGGFDTPQEATPYLGNRGGGYVECFKTPADLMPSEIWPYVEMLIRQKAAA</sequence>
<evidence type="ECO:0000313" key="2">
    <source>
        <dbReference type="Proteomes" id="UP000069443"/>
    </source>
</evidence>
<organism evidence="1 2">
    <name type="scientific">Mycolicibacterium canariasense</name>
    <name type="common">Mycobacterium canariasense</name>
    <dbReference type="NCBI Taxonomy" id="228230"/>
    <lineage>
        <taxon>Bacteria</taxon>
        <taxon>Bacillati</taxon>
        <taxon>Actinomycetota</taxon>
        <taxon>Actinomycetes</taxon>
        <taxon>Mycobacteriales</taxon>
        <taxon>Mycobacteriaceae</taxon>
        <taxon>Mycolicibacterium</taxon>
    </lineage>
</organism>
<keyword evidence="2" id="KW-1185">Reference proteome</keyword>
<dbReference type="OrthoDB" id="10002581at2"/>
<accession>A0A124E227</accession>
<reference evidence="2" key="2">
    <citation type="submission" date="2016-02" db="EMBL/GenBank/DDBJ databases">
        <title>Draft genome sequence of five rapidly growing Mycobacterium species.</title>
        <authorList>
            <person name="Katahira K."/>
            <person name="Gotou Y."/>
            <person name="Iida K."/>
            <person name="Ogura Y."/>
            <person name="Hayashi T."/>
        </authorList>
    </citation>
    <scope>NUCLEOTIDE SEQUENCE [LARGE SCALE GENOMIC DNA]</scope>
    <source>
        <strain evidence="2">JCM15298</strain>
    </source>
</reference>
<dbReference type="RefSeq" id="WP_062656681.1">
    <property type="nucleotide sequence ID" value="NZ_BCSY01000039.1"/>
</dbReference>
<dbReference type="STRING" id="228230.RMCC_2459"/>
<reference evidence="2" key="1">
    <citation type="journal article" date="2016" name="Genome Announc.">
        <title>Draft Genome Sequences of Five Rapidly Growing Mycobacterium Species, M. thermoresistibile, M. fortuitum subsp. acetamidolyticum, M. canariasense, M. brisbanense, and M. novocastrense.</title>
        <authorList>
            <person name="Katahira K."/>
            <person name="Ogura Y."/>
            <person name="Gotoh Y."/>
            <person name="Hayashi T."/>
        </authorList>
    </citation>
    <scope>NUCLEOTIDE SEQUENCE [LARGE SCALE GENOMIC DNA]</scope>
    <source>
        <strain evidence="2">JCM15298</strain>
    </source>
</reference>
<gene>
    <name evidence="1" type="ORF">RMCC_2459</name>
</gene>
<name>A0A124E227_MYCCR</name>
<dbReference type="AlphaFoldDB" id="A0A124E227"/>
<proteinExistence type="predicted"/>
<comment type="caution">
    <text evidence="1">The sequence shown here is derived from an EMBL/GenBank/DDBJ whole genome shotgun (WGS) entry which is preliminary data.</text>
</comment>
<protein>
    <submittedName>
        <fullName evidence="1">Uncharacterized protein</fullName>
    </submittedName>
</protein>